<feature type="coiled-coil region" evidence="1">
    <location>
        <begin position="436"/>
        <end position="463"/>
    </location>
</feature>
<feature type="region of interest" description="Disordered" evidence="2">
    <location>
        <begin position="160"/>
        <end position="257"/>
    </location>
</feature>
<gene>
    <name evidence="4" type="ORF">AB1Y20_023527</name>
</gene>
<dbReference type="PANTHER" id="PTHR35381:SF1">
    <property type="entry name" value="EF-HAND DOMAIN-CONTAINING PROTEIN"/>
    <property type="match status" value="1"/>
</dbReference>
<accession>A0AB34JFP3</accession>
<dbReference type="Gene3D" id="2.30.29.30">
    <property type="entry name" value="Pleckstrin-homology domain (PH domain)/Phosphotyrosine-binding domain (PTB)"/>
    <property type="match status" value="1"/>
</dbReference>
<dbReference type="InterPro" id="IPR001849">
    <property type="entry name" value="PH_domain"/>
</dbReference>
<evidence type="ECO:0000256" key="2">
    <source>
        <dbReference type="SAM" id="MobiDB-lite"/>
    </source>
</evidence>
<feature type="compositionally biased region" description="Low complexity" evidence="2">
    <location>
        <begin position="521"/>
        <end position="551"/>
    </location>
</feature>
<keyword evidence="5" id="KW-1185">Reference proteome</keyword>
<feature type="region of interest" description="Disordered" evidence="2">
    <location>
        <begin position="580"/>
        <end position="648"/>
    </location>
</feature>
<feature type="domain" description="PH" evidence="3">
    <location>
        <begin position="20"/>
        <end position="120"/>
    </location>
</feature>
<dbReference type="EMBL" id="JBGBPQ010000009">
    <property type="protein sequence ID" value="KAL1520052.1"/>
    <property type="molecule type" value="Genomic_DNA"/>
</dbReference>
<evidence type="ECO:0000259" key="3">
    <source>
        <dbReference type="PROSITE" id="PS50003"/>
    </source>
</evidence>
<sequence length="792" mass="87445">MSDTGSDNIELAASVAPTGVIGARGWLKKLEGLARGRWAWRLCFFELQPSTRLLVYSASERAAPLGMMPLQLASRAAWARAQHADRLEIVLQLSDEEVRLRAATPEVAAAWLEVLKSAIAVCQAGVLPPPVELPSPQSGLEAAALTADDPAPFPHEAACLPTGPHAAAAADGSPNDALDRLSPGRGRSRQATVESIRPVPQPLSPESERHPARSRSPTCSSVSGDRYTRQAEYGGRFGENPWPTAPTHMDRRPSHARYSYSPQISPCAERLYKCHANSEARAPASERLYQHGMRRLSQQESRGAERIDRAAFDYPIVAGLEQDGIRGDKPIFHRPAVSAAREAIELQGATFAPQLDERTIKIVSEAQMREKGQVFDNLYAKAQTKREDHQRMLEEKAQRELEGLTFEPSISSKSQQLRRSGYVEDRLIAGWAEGLLLREELALRAIEAEEARVERESEGARQHDSTISLELRRKLKAAHAATPVHERLYRTAEEWRQKADAKSSAPPTPSDRWDGSALPDGSPRLSLRSSRGRANSTSPPPSRAGAAPSPSLHDRLHQQGMEELRREKQREDEWKAVVSHRLGAVGATAPKPPKPPKAEGERQSAASCGSSPFDRLYQEGMAHHERRASATPPADESRRKSVARSAAAATAHGKAMYADAMARMQQREQLMLQVQQEQDELAREQAHLTVASGRLSSQASERLYMGALERQARAERRLVMRLEEVEAAEVEGATFQPEISQRARHLSTSSSVEERTKQWWEMSRSRRASQTAESPHTPKPASGSSYNTIQTR</sequence>
<dbReference type="Proteomes" id="UP001515480">
    <property type="component" value="Unassembled WGS sequence"/>
</dbReference>
<reference evidence="4 5" key="1">
    <citation type="journal article" date="2024" name="Science">
        <title>Giant polyketide synthase enzymes in the biosynthesis of giant marine polyether toxins.</title>
        <authorList>
            <person name="Fallon T.R."/>
            <person name="Shende V.V."/>
            <person name="Wierzbicki I.H."/>
            <person name="Pendleton A.L."/>
            <person name="Watervoot N.F."/>
            <person name="Auber R.P."/>
            <person name="Gonzalez D.J."/>
            <person name="Wisecaver J.H."/>
            <person name="Moore B.S."/>
        </authorList>
    </citation>
    <scope>NUCLEOTIDE SEQUENCE [LARGE SCALE GENOMIC DNA]</scope>
    <source>
        <strain evidence="4 5">12B1</strain>
    </source>
</reference>
<feature type="coiled-coil region" evidence="1">
    <location>
        <begin position="664"/>
        <end position="725"/>
    </location>
</feature>
<name>A0AB34JFP3_PRYPA</name>
<evidence type="ECO:0000313" key="4">
    <source>
        <dbReference type="EMBL" id="KAL1520052.1"/>
    </source>
</evidence>
<feature type="compositionally biased region" description="Polar residues" evidence="2">
    <location>
        <begin position="782"/>
        <end position="792"/>
    </location>
</feature>
<feature type="region of interest" description="Disordered" evidence="2">
    <location>
        <begin position="495"/>
        <end position="553"/>
    </location>
</feature>
<dbReference type="InterPro" id="IPR011993">
    <property type="entry name" value="PH-like_dom_sf"/>
</dbReference>
<dbReference type="Pfam" id="PF00169">
    <property type="entry name" value="PH"/>
    <property type="match status" value="1"/>
</dbReference>
<feature type="region of interest" description="Disordered" evidence="2">
    <location>
        <begin position="733"/>
        <end position="792"/>
    </location>
</feature>
<evidence type="ECO:0000313" key="5">
    <source>
        <dbReference type="Proteomes" id="UP001515480"/>
    </source>
</evidence>
<dbReference type="PANTHER" id="PTHR35381">
    <property type="entry name" value="EF-HAND DOMAIN-CONTAINING PROTEIN"/>
    <property type="match status" value="1"/>
</dbReference>
<keyword evidence="1" id="KW-0175">Coiled coil</keyword>
<proteinExistence type="predicted"/>
<comment type="caution">
    <text evidence="4">The sequence shown here is derived from an EMBL/GenBank/DDBJ whole genome shotgun (WGS) entry which is preliminary data.</text>
</comment>
<protein>
    <recommendedName>
        <fullName evidence="3">PH domain-containing protein</fullName>
    </recommendedName>
</protein>
<dbReference type="PROSITE" id="PS50003">
    <property type="entry name" value="PH_DOMAIN"/>
    <property type="match status" value="1"/>
</dbReference>
<organism evidence="4 5">
    <name type="scientific">Prymnesium parvum</name>
    <name type="common">Toxic golden alga</name>
    <dbReference type="NCBI Taxonomy" id="97485"/>
    <lineage>
        <taxon>Eukaryota</taxon>
        <taxon>Haptista</taxon>
        <taxon>Haptophyta</taxon>
        <taxon>Prymnesiophyceae</taxon>
        <taxon>Prymnesiales</taxon>
        <taxon>Prymnesiaceae</taxon>
        <taxon>Prymnesium</taxon>
    </lineage>
</organism>
<dbReference type="SMART" id="SM00233">
    <property type="entry name" value="PH"/>
    <property type="match status" value="1"/>
</dbReference>
<evidence type="ECO:0000256" key="1">
    <source>
        <dbReference type="SAM" id="Coils"/>
    </source>
</evidence>
<dbReference type="AlphaFoldDB" id="A0AB34JFP3"/>
<dbReference type="CDD" id="cd00821">
    <property type="entry name" value="PH"/>
    <property type="match status" value="1"/>
</dbReference>
<dbReference type="SUPFAM" id="SSF50729">
    <property type="entry name" value="PH domain-like"/>
    <property type="match status" value="1"/>
</dbReference>